<dbReference type="AlphaFoldDB" id="A0A9P6ZGU2"/>
<proteinExistence type="predicted"/>
<gene>
    <name evidence="2" type="ORF">EV702DRAFT_1204575</name>
</gene>
<evidence type="ECO:0000313" key="2">
    <source>
        <dbReference type="EMBL" id="KAG1765480.1"/>
    </source>
</evidence>
<dbReference type="OrthoDB" id="3254346at2759"/>
<feature type="compositionally biased region" description="Low complexity" evidence="1">
    <location>
        <begin position="352"/>
        <end position="372"/>
    </location>
</feature>
<accession>A0A9P6ZGU2</accession>
<dbReference type="Proteomes" id="UP000714275">
    <property type="component" value="Unassembled WGS sequence"/>
</dbReference>
<comment type="caution">
    <text evidence="2">The sequence shown here is derived from an EMBL/GenBank/DDBJ whole genome shotgun (WGS) entry which is preliminary data.</text>
</comment>
<name>A0A9P6ZGU2_9AGAM</name>
<feature type="compositionally biased region" description="Polar residues" evidence="1">
    <location>
        <begin position="373"/>
        <end position="394"/>
    </location>
</feature>
<protein>
    <submittedName>
        <fullName evidence="2">Uncharacterized protein</fullName>
    </submittedName>
</protein>
<keyword evidence="3" id="KW-1185">Reference proteome</keyword>
<dbReference type="EMBL" id="JABBWD010000107">
    <property type="protein sequence ID" value="KAG1765480.1"/>
    <property type="molecule type" value="Genomic_DNA"/>
</dbReference>
<feature type="region of interest" description="Disordered" evidence="1">
    <location>
        <begin position="264"/>
        <end position="405"/>
    </location>
</feature>
<sequence>MFRKYTRYCSRETADSAYACCLRCGMGALNDWGLRVALAVAGHIARSRFTPFVSRVKTAHAILENVTLGGLEGEEELAPALLRSSPGSKLLDLYSYYTRCLLRTCSLTVLELRPPYLKCSNIWVPMLILQDLRIPTLLSPREFKSTLVCPECEKVSITFDPFLYLTHLLPVNKKWWHVIHHVPWDPSVSHRKIPVEIGLVIPPHNSQVMLDTSLEQTYLLPSRLLSPHTCYYVREMRITTPTHSQQPSLSSTHGQYTSASVGVAQTHVDDKREQGEGRSRGNVGLEEGYRRVDDRRGETEKLRAGRSFQEGAGPRAHTRALPMAIRDASRHTTHAPASPQPSPPLARDSSDATSLASISTPSLPISSLSSATRPTTTIQNTTSSRHPTPPITSTMRKRPMHANKG</sequence>
<feature type="compositionally biased region" description="Basic and acidic residues" evidence="1">
    <location>
        <begin position="267"/>
        <end position="279"/>
    </location>
</feature>
<evidence type="ECO:0000256" key="1">
    <source>
        <dbReference type="SAM" id="MobiDB-lite"/>
    </source>
</evidence>
<reference evidence="2" key="1">
    <citation type="journal article" date="2020" name="New Phytol.">
        <title>Comparative genomics reveals dynamic genome evolution in host specialist ectomycorrhizal fungi.</title>
        <authorList>
            <person name="Lofgren L.A."/>
            <person name="Nguyen N.H."/>
            <person name="Vilgalys R."/>
            <person name="Ruytinx J."/>
            <person name="Liao H.L."/>
            <person name="Branco S."/>
            <person name="Kuo A."/>
            <person name="LaButti K."/>
            <person name="Lipzen A."/>
            <person name="Andreopoulos W."/>
            <person name="Pangilinan J."/>
            <person name="Riley R."/>
            <person name="Hundley H."/>
            <person name="Na H."/>
            <person name="Barry K."/>
            <person name="Grigoriev I.V."/>
            <person name="Stajich J.E."/>
            <person name="Kennedy P.G."/>
        </authorList>
    </citation>
    <scope>NUCLEOTIDE SEQUENCE</scope>
    <source>
        <strain evidence="2">DOB743</strain>
    </source>
</reference>
<feature type="compositionally biased region" description="Basic and acidic residues" evidence="1">
    <location>
        <begin position="287"/>
        <end position="303"/>
    </location>
</feature>
<organism evidence="2 3">
    <name type="scientific">Suillus placidus</name>
    <dbReference type="NCBI Taxonomy" id="48579"/>
    <lineage>
        <taxon>Eukaryota</taxon>
        <taxon>Fungi</taxon>
        <taxon>Dikarya</taxon>
        <taxon>Basidiomycota</taxon>
        <taxon>Agaricomycotina</taxon>
        <taxon>Agaricomycetes</taxon>
        <taxon>Agaricomycetidae</taxon>
        <taxon>Boletales</taxon>
        <taxon>Suillineae</taxon>
        <taxon>Suillaceae</taxon>
        <taxon>Suillus</taxon>
    </lineage>
</organism>
<feature type="compositionally biased region" description="Basic residues" evidence="1">
    <location>
        <begin position="395"/>
        <end position="405"/>
    </location>
</feature>
<evidence type="ECO:0000313" key="3">
    <source>
        <dbReference type="Proteomes" id="UP000714275"/>
    </source>
</evidence>